<sequence>MSYPVDKWTHPVVDTWDVFDTLVARFGIGHEYIFQLVEETSGLSGFAKLRKSAQSYLDRIGQPYVIHAIYQCLHEQFGVDRLRARQLLALEITAEKEQLLPIRRQITRVRPEDLVVSDMYMGPDFVGDILRGICGFHTMAPPVVGNWGKSRGTIWPVLLEKYTIRCHHGDKLDSDLLVPAQFGIASELIEDHKLVPWETFLRDAGVGHLALVIRELRLRQLPAGADRFHHVVVGPFCTFLLTYALYLRAFAQAKGIRRYVFASRDCDQLSYLFRQLNDAIECENLNLNRALLSNENYDGYFLNHLGQDSTIVDILASGRSLSMFTNRTGIDIPVIVGMLMQRWLSEEEMAERNARFASGRLHSLANIDDYKHHCHGLEVLLESGYPSVLDLGLDAPSGALVRRFAPEDRTTDERARHEFICECVSCLGDLLTRRGDHFDYTLDQLRTVFSKALGECLAAESHALFPTFLARERKR</sequence>
<accession>A0A2N3Q005</accession>
<organism evidence="2 3">
    <name type="scientific">Telmatospirillum siberiense</name>
    <dbReference type="NCBI Taxonomy" id="382514"/>
    <lineage>
        <taxon>Bacteria</taxon>
        <taxon>Pseudomonadati</taxon>
        <taxon>Pseudomonadota</taxon>
        <taxon>Alphaproteobacteria</taxon>
        <taxon>Rhodospirillales</taxon>
        <taxon>Rhodospirillaceae</taxon>
        <taxon>Telmatospirillum</taxon>
    </lineage>
</organism>
<dbReference type="OrthoDB" id="9783791at2"/>
<keyword evidence="1" id="KW-0472">Membrane</keyword>
<gene>
    <name evidence="2" type="ORF">CWS72_02200</name>
</gene>
<feature type="transmembrane region" description="Helical" evidence="1">
    <location>
        <begin position="228"/>
        <end position="247"/>
    </location>
</feature>
<evidence type="ECO:0000313" key="2">
    <source>
        <dbReference type="EMBL" id="PKU25976.1"/>
    </source>
</evidence>
<comment type="caution">
    <text evidence="2">The sequence shown here is derived from an EMBL/GenBank/DDBJ whole genome shotgun (WGS) entry which is preliminary data.</text>
</comment>
<keyword evidence="1" id="KW-1133">Transmembrane helix</keyword>
<dbReference type="Proteomes" id="UP000233293">
    <property type="component" value="Unassembled WGS sequence"/>
</dbReference>
<evidence type="ECO:0000256" key="1">
    <source>
        <dbReference type="SAM" id="Phobius"/>
    </source>
</evidence>
<dbReference type="AlphaFoldDB" id="A0A2N3Q005"/>
<dbReference type="RefSeq" id="WP_101248938.1">
    <property type="nucleotide sequence ID" value="NZ_PIUM01000002.1"/>
</dbReference>
<keyword evidence="1" id="KW-0812">Transmembrane</keyword>
<name>A0A2N3Q005_9PROT</name>
<dbReference type="EMBL" id="PIUM01000002">
    <property type="protein sequence ID" value="PKU25976.1"/>
    <property type="molecule type" value="Genomic_DNA"/>
</dbReference>
<evidence type="ECO:0000313" key="3">
    <source>
        <dbReference type="Proteomes" id="UP000233293"/>
    </source>
</evidence>
<protein>
    <submittedName>
        <fullName evidence="2">Uncharacterized protein</fullName>
    </submittedName>
</protein>
<reference evidence="3" key="1">
    <citation type="submission" date="2017-12" db="EMBL/GenBank/DDBJ databases">
        <title>Draft genome sequence of Telmatospirillum siberiense 26-4b1T, an acidotolerant peatland alphaproteobacterium potentially involved in sulfur cycling.</title>
        <authorList>
            <person name="Hausmann B."/>
            <person name="Pjevac P."/>
            <person name="Schreck K."/>
            <person name="Herbold C.W."/>
            <person name="Daims H."/>
            <person name="Wagner M."/>
            <person name="Pester M."/>
            <person name="Loy A."/>
        </authorList>
    </citation>
    <scope>NUCLEOTIDE SEQUENCE [LARGE SCALE GENOMIC DNA]</scope>
    <source>
        <strain evidence="3">26-4b1</strain>
    </source>
</reference>
<proteinExistence type="predicted"/>
<keyword evidence="3" id="KW-1185">Reference proteome</keyword>